<keyword evidence="3" id="KW-0677">Repeat</keyword>
<accession>A0A6J2KVS2</accession>
<dbReference type="InterPro" id="IPR036236">
    <property type="entry name" value="Znf_C2H2_sf"/>
</dbReference>
<dbReference type="SUPFAM" id="SSF57667">
    <property type="entry name" value="beta-beta-alpha zinc fingers"/>
    <property type="match status" value="5"/>
</dbReference>
<dbReference type="GO" id="GO:0005634">
    <property type="term" value="C:nucleus"/>
    <property type="evidence" value="ECO:0007669"/>
    <property type="project" value="UniProtKB-SubCell"/>
</dbReference>
<evidence type="ECO:0000256" key="5">
    <source>
        <dbReference type="ARBA" id="ARBA00022833"/>
    </source>
</evidence>
<keyword evidence="4 10" id="KW-0863">Zinc-finger</keyword>
<feature type="domain" description="C2H2-type" evidence="12">
    <location>
        <begin position="511"/>
        <end position="538"/>
    </location>
</feature>
<name>A0A6J2KVS2_BOMMA</name>
<dbReference type="PROSITE" id="PS51915">
    <property type="entry name" value="ZAD"/>
    <property type="match status" value="1"/>
</dbReference>
<dbReference type="InterPro" id="IPR013087">
    <property type="entry name" value="Znf_C2H2_type"/>
</dbReference>
<dbReference type="GO" id="GO:0001228">
    <property type="term" value="F:DNA-binding transcription activator activity, RNA polymerase II-specific"/>
    <property type="evidence" value="ECO:0007669"/>
    <property type="project" value="TreeGrafter"/>
</dbReference>
<evidence type="ECO:0000256" key="11">
    <source>
        <dbReference type="PROSITE-ProRule" id="PRU01263"/>
    </source>
</evidence>
<dbReference type="SMART" id="SM00355">
    <property type="entry name" value="ZnF_C2H2"/>
    <property type="match status" value="10"/>
</dbReference>
<feature type="binding site" evidence="11">
    <location>
        <position position="47"/>
    </location>
    <ligand>
        <name>Zn(2+)</name>
        <dbReference type="ChEBI" id="CHEBI:29105"/>
    </ligand>
</feature>
<feature type="domain" description="C2H2-type" evidence="12">
    <location>
        <begin position="420"/>
        <end position="448"/>
    </location>
</feature>
<keyword evidence="14" id="KW-1185">Reference proteome</keyword>
<keyword evidence="9" id="KW-0539">Nucleus</keyword>
<feature type="domain" description="C2H2-type" evidence="12">
    <location>
        <begin position="539"/>
        <end position="567"/>
    </location>
</feature>
<sequence length="583" mass="67876">MEESKKLCRACLGVENLKKIENSQLEETFRLLSGDQVFSSRKPYIFCHLCHAQLLICHRFRERCQHSNEVLEQTLNNEVLDSDDISTPSHVKATAENVEYNESKNPILTEVYIESENKERDDTNIKDENIKELVNVNIKNELNDHDCKNFCESNEGLDDLDTETHKKNTLTKELVENEEKTLVTELNNETKKRTRKKKFKQIGKYFETKQNMANFEHTYDLNIITLSTKDQYKEILKRKNGFSYPFRCSLCYKSYMDDDNLNKHFKKLHDPSRGDEVCDICKTRYRDKKMLKRHMKTHRLKFACRQCKHVSILSSQAVEHYNMHRGQVYKCQNCDKTYDKQTTYLAHIRYSHPSKCIWCELCGESYVSETGLKCHQNLVHKELKYPPNAKCANCETRFLNNEAYRTHSMSCNKSASMPGAACAHCGHSFDSRPSLREHLLETHGNKKNDKLYPCTKCKKTFARASRRGAHYRRAHAAQRAPAVVCERCGKALPNTTILRYHMRTHTGERPFQCPDCPKGFVKQSSLKSHSTVHTSERSFACELCPKTFKWRSGLRTHQQTVHLGIKLPARRKNQPQVAVPTIF</sequence>
<evidence type="ECO:0000256" key="9">
    <source>
        <dbReference type="ARBA" id="ARBA00023242"/>
    </source>
</evidence>
<dbReference type="PROSITE" id="PS50157">
    <property type="entry name" value="ZINC_FINGER_C2H2_2"/>
    <property type="match status" value="8"/>
</dbReference>
<dbReference type="PROSITE" id="PS00028">
    <property type="entry name" value="ZINC_FINGER_C2H2_1"/>
    <property type="match status" value="9"/>
</dbReference>
<protein>
    <submittedName>
        <fullName evidence="15">Zinc finger protein 43-like isoform X1</fullName>
    </submittedName>
</protein>
<evidence type="ECO:0000259" key="12">
    <source>
        <dbReference type="PROSITE" id="PS50157"/>
    </source>
</evidence>
<dbReference type="GO" id="GO:0008270">
    <property type="term" value="F:zinc ion binding"/>
    <property type="evidence" value="ECO:0007669"/>
    <property type="project" value="UniProtKB-UniRule"/>
</dbReference>
<comment type="subcellular location">
    <subcellularLocation>
        <location evidence="1">Nucleus</location>
    </subcellularLocation>
</comment>
<keyword evidence="8" id="KW-0804">Transcription</keyword>
<dbReference type="FunFam" id="3.30.160.60:FF:000965">
    <property type="entry name" value="Neurotrophin receptor-interacting factor homolog"/>
    <property type="match status" value="1"/>
</dbReference>
<organism evidence="14 15">
    <name type="scientific">Bombyx mandarina</name>
    <name type="common">Wild silk moth</name>
    <name type="synonym">Wild silkworm</name>
    <dbReference type="NCBI Taxonomy" id="7092"/>
    <lineage>
        <taxon>Eukaryota</taxon>
        <taxon>Metazoa</taxon>
        <taxon>Ecdysozoa</taxon>
        <taxon>Arthropoda</taxon>
        <taxon>Hexapoda</taxon>
        <taxon>Insecta</taxon>
        <taxon>Pterygota</taxon>
        <taxon>Neoptera</taxon>
        <taxon>Endopterygota</taxon>
        <taxon>Lepidoptera</taxon>
        <taxon>Glossata</taxon>
        <taxon>Ditrysia</taxon>
        <taxon>Bombycoidea</taxon>
        <taxon>Bombycidae</taxon>
        <taxon>Bombycinae</taxon>
        <taxon>Bombyx</taxon>
    </lineage>
</organism>
<dbReference type="GO" id="GO:0000978">
    <property type="term" value="F:RNA polymerase II cis-regulatory region sequence-specific DNA binding"/>
    <property type="evidence" value="ECO:0007669"/>
    <property type="project" value="TreeGrafter"/>
</dbReference>
<dbReference type="PANTHER" id="PTHR24393:SF34">
    <property type="entry name" value="PR_SET DOMAIN 13"/>
    <property type="match status" value="1"/>
</dbReference>
<evidence type="ECO:0000256" key="7">
    <source>
        <dbReference type="ARBA" id="ARBA00023125"/>
    </source>
</evidence>
<dbReference type="GeneID" id="114253568"/>
<dbReference type="Proteomes" id="UP000504629">
    <property type="component" value="Unplaced"/>
</dbReference>
<proteinExistence type="predicted"/>
<keyword evidence="2 11" id="KW-0479">Metal-binding</keyword>
<feature type="binding site" evidence="11">
    <location>
        <position position="8"/>
    </location>
    <ligand>
        <name>Zn(2+)</name>
        <dbReference type="ChEBI" id="CHEBI:29105"/>
    </ligand>
</feature>
<keyword evidence="6" id="KW-0805">Transcription regulation</keyword>
<dbReference type="OrthoDB" id="427030at2759"/>
<evidence type="ECO:0000259" key="13">
    <source>
        <dbReference type="PROSITE" id="PS51915"/>
    </source>
</evidence>
<dbReference type="Gene3D" id="3.30.160.60">
    <property type="entry name" value="Classic Zinc Finger"/>
    <property type="match status" value="6"/>
</dbReference>
<dbReference type="AlphaFoldDB" id="A0A6J2KVS2"/>
<feature type="domain" description="C2H2-type" evidence="12">
    <location>
        <begin position="452"/>
        <end position="480"/>
    </location>
</feature>
<evidence type="ECO:0000256" key="6">
    <source>
        <dbReference type="ARBA" id="ARBA00023015"/>
    </source>
</evidence>
<dbReference type="FunFam" id="3.30.160.60:FF:002075">
    <property type="entry name" value="zinc finger protein 646"/>
    <property type="match status" value="1"/>
</dbReference>
<dbReference type="KEGG" id="bman:114253568"/>
<reference evidence="15" key="1">
    <citation type="submission" date="2025-08" db="UniProtKB">
        <authorList>
            <consortium name="RefSeq"/>
        </authorList>
    </citation>
    <scope>IDENTIFICATION</scope>
    <source>
        <tissue evidence="15">Silk gland</tissue>
    </source>
</reference>
<evidence type="ECO:0000313" key="15">
    <source>
        <dbReference type="RefSeq" id="XP_028044294.1"/>
    </source>
</evidence>
<feature type="domain" description="C2H2-type" evidence="12">
    <location>
        <begin position="483"/>
        <end position="510"/>
    </location>
</feature>
<evidence type="ECO:0000256" key="4">
    <source>
        <dbReference type="ARBA" id="ARBA00022771"/>
    </source>
</evidence>
<evidence type="ECO:0000313" key="14">
    <source>
        <dbReference type="Proteomes" id="UP000504629"/>
    </source>
</evidence>
<feature type="domain" description="C2H2-type" evidence="12">
    <location>
        <begin position="357"/>
        <end position="385"/>
    </location>
</feature>
<evidence type="ECO:0000256" key="2">
    <source>
        <dbReference type="ARBA" id="ARBA00022723"/>
    </source>
</evidence>
<feature type="domain" description="C2H2-type" evidence="12">
    <location>
        <begin position="329"/>
        <end position="352"/>
    </location>
</feature>
<feature type="domain" description="C2H2-type" evidence="12">
    <location>
        <begin position="246"/>
        <end position="274"/>
    </location>
</feature>
<keyword evidence="7" id="KW-0238">DNA-binding</keyword>
<keyword evidence="5 11" id="KW-0862">Zinc</keyword>
<dbReference type="Pfam" id="PF00096">
    <property type="entry name" value="zf-C2H2"/>
    <property type="match status" value="4"/>
</dbReference>
<evidence type="ECO:0000256" key="10">
    <source>
        <dbReference type="PROSITE-ProRule" id="PRU00042"/>
    </source>
</evidence>
<feature type="domain" description="ZAD" evidence="13">
    <location>
        <begin position="6"/>
        <end position="74"/>
    </location>
</feature>
<evidence type="ECO:0000256" key="3">
    <source>
        <dbReference type="ARBA" id="ARBA00022737"/>
    </source>
</evidence>
<feature type="binding site" evidence="11">
    <location>
        <position position="11"/>
    </location>
    <ligand>
        <name>Zn(2+)</name>
        <dbReference type="ChEBI" id="CHEBI:29105"/>
    </ligand>
</feature>
<dbReference type="RefSeq" id="XP_028044294.1">
    <property type="nucleotide sequence ID" value="XM_028188493.1"/>
</dbReference>
<evidence type="ECO:0000256" key="1">
    <source>
        <dbReference type="ARBA" id="ARBA00004123"/>
    </source>
</evidence>
<gene>
    <name evidence="15" type="primary">LOC114253568</name>
</gene>
<dbReference type="SMART" id="SM00868">
    <property type="entry name" value="zf-AD"/>
    <property type="match status" value="1"/>
</dbReference>
<evidence type="ECO:0000256" key="8">
    <source>
        <dbReference type="ARBA" id="ARBA00023163"/>
    </source>
</evidence>
<dbReference type="InterPro" id="IPR012934">
    <property type="entry name" value="Znf_AD"/>
</dbReference>
<dbReference type="PANTHER" id="PTHR24393">
    <property type="entry name" value="ZINC FINGER PROTEIN"/>
    <property type="match status" value="1"/>
</dbReference>
<feature type="binding site" evidence="11">
    <location>
        <position position="50"/>
    </location>
    <ligand>
        <name>Zn(2+)</name>
        <dbReference type="ChEBI" id="CHEBI:29105"/>
    </ligand>
</feature>